<dbReference type="PANTHER" id="PTHR30603">
    <property type="entry name" value="RNA POLYMERASE SIGMA FACTOR RPO"/>
    <property type="match status" value="1"/>
</dbReference>
<dbReference type="RefSeq" id="XP_003239821.1">
    <property type="nucleotide sequence ID" value="XM_003239773.1"/>
</dbReference>
<dbReference type="NCBIfam" id="TIGR02937">
    <property type="entry name" value="sigma70-ECF"/>
    <property type="match status" value="1"/>
</dbReference>
<comment type="similarity">
    <text evidence="1">Belongs to the sigma-70 factor family.</text>
</comment>
<organism evidence="7 8">
    <name type="scientific">Cryptomonas paramaecium</name>
    <dbReference type="NCBI Taxonomy" id="2898"/>
    <lineage>
        <taxon>Eukaryota</taxon>
        <taxon>Cryptophyceae</taxon>
        <taxon>Cryptomonadales</taxon>
        <taxon>Cryptomonadaceae</taxon>
        <taxon>Cryptomonas</taxon>
    </lineage>
</organism>
<dbReference type="GO" id="GO:0003677">
    <property type="term" value="F:DNA binding"/>
    <property type="evidence" value="ECO:0007669"/>
    <property type="project" value="UniProtKB-KW"/>
</dbReference>
<dbReference type="Gene3D" id="1.10.601.10">
    <property type="entry name" value="RNA Polymerase Primary Sigma Factor"/>
    <property type="match status" value="1"/>
</dbReference>
<evidence type="ECO:0000313" key="7">
    <source>
        <dbReference type="EMBL" id="AEA38923.1"/>
    </source>
</evidence>
<dbReference type="InterPro" id="IPR007627">
    <property type="entry name" value="RNA_pol_sigma70_r2"/>
</dbReference>
<keyword evidence="5" id="KW-0804">Transcription</keyword>
<evidence type="ECO:0000259" key="6">
    <source>
        <dbReference type="PROSITE" id="PS00716"/>
    </source>
</evidence>
<dbReference type="FunFam" id="1.10.601.10:FF:000001">
    <property type="entry name" value="RNA polymerase sigma factor SigA"/>
    <property type="match status" value="1"/>
</dbReference>
<dbReference type="InterPro" id="IPR013324">
    <property type="entry name" value="RNA_pol_sigma_r3/r4-like"/>
</dbReference>
<dbReference type="InterPro" id="IPR007630">
    <property type="entry name" value="RNA_pol_sigma70_r4"/>
</dbReference>
<accession>F2HHX7</accession>
<feature type="domain" description="RNA polymerase sigma-70" evidence="6">
    <location>
        <begin position="356"/>
        <end position="382"/>
    </location>
</feature>
<protein>
    <submittedName>
        <fullName evidence="7">RNA-polymerase sigma factor</fullName>
    </submittedName>
</protein>
<sequence length="414" mass="48501">MLKNFLGLNNKLIFIHRVHLNFKKNWLEFNLINNVEKNFYEVKKNEVKKIIKSFNTQREFKNKIEEPEVAKFQSETKPVHKSDDSVRWYLQLIGKVKLLKPEEEIQLAREISQLLQWEHIKVFLKEKLGREPTALEWSAACKISDVQKFKTVLYNSRKAKERMIAANLRLVVSIAKRYSNRGMSLQDLVQEGSLGLIRATEKFDSEKGFKFSTYATWWIKQSVSRAIADHSRTIRLPVHLYDTLSAIKKTTRILTIELGRSPTEEEIACKMDVTVDKLRSVLQSAQPTLSLEKPIKNDGDTAQLSDFIEADQESPDEHVEKSMLRDDLRDVINSLSLRERDVIRMRYGLDDGKIRTLEEIGQIFSVTRERVRQIEAKAIRKLRQPYRSSIFKDHSYTHLNTSEKIFDQKYQSRK</sequence>
<evidence type="ECO:0000256" key="1">
    <source>
        <dbReference type="ARBA" id="ARBA00007788"/>
    </source>
</evidence>
<dbReference type="PRINTS" id="PR00046">
    <property type="entry name" value="SIGMA70FCT"/>
</dbReference>
<dbReference type="AlphaFoldDB" id="F2HHX7"/>
<dbReference type="InterPro" id="IPR014284">
    <property type="entry name" value="RNA_pol_sigma-70_dom"/>
</dbReference>
<evidence type="ECO:0000256" key="2">
    <source>
        <dbReference type="ARBA" id="ARBA00023015"/>
    </source>
</evidence>
<dbReference type="Pfam" id="PF04545">
    <property type="entry name" value="Sigma70_r4"/>
    <property type="match status" value="1"/>
</dbReference>
<keyword evidence="3" id="KW-0731">Sigma factor</keyword>
<dbReference type="InterPro" id="IPR009042">
    <property type="entry name" value="RNA_pol_sigma70_r1_2"/>
</dbReference>
<dbReference type="Pfam" id="PF04542">
    <property type="entry name" value="Sigma70_r2"/>
    <property type="match status" value="1"/>
</dbReference>
<geneLocation type="nucleomorph" evidence="7"/>
<proteinExistence type="inferred from homology"/>
<dbReference type="CDD" id="cd06171">
    <property type="entry name" value="Sigma70_r4"/>
    <property type="match status" value="1"/>
</dbReference>
<evidence type="ECO:0000256" key="3">
    <source>
        <dbReference type="ARBA" id="ARBA00023082"/>
    </source>
</evidence>
<dbReference type="GeneID" id="10447164"/>
<keyword evidence="2" id="KW-0805">Transcription regulation</keyword>
<dbReference type="SUPFAM" id="SSF88946">
    <property type="entry name" value="Sigma2 domain of RNA polymerase sigma factors"/>
    <property type="match status" value="1"/>
</dbReference>
<keyword evidence="7" id="KW-0542">Nucleomorph</keyword>
<keyword evidence="4" id="KW-0238">DNA-binding</keyword>
<dbReference type="InterPro" id="IPR013325">
    <property type="entry name" value="RNA_pol_sigma_r2"/>
</dbReference>
<dbReference type="InterPro" id="IPR050239">
    <property type="entry name" value="Sigma-70_RNA_pol_init_factors"/>
</dbReference>
<evidence type="ECO:0000256" key="5">
    <source>
        <dbReference type="ARBA" id="ARBA00023163"/>
    </source>
</evidence>
<gene>
    <name evidence="7" type="primary">rpoD</name>
    <name evidence="7" type="ORF">CPARA_2gp265</name>
</gene>
<dbReference type="EMBL" id="CP002173">
    <property type="protein sequence ID" value="AEA38923.1"/>
    <property type="molecule type" value="Genomic_DNA"/>
</dbReference>
<evidence type="ECO:0000256" key="4">
    <source>
        <dbReference type="ARBA" id="ARBA00023125"/>
    </source>
</evidence>
<dbReference type="GO" id="GO:0006352">
    <property type="term" value="P:DNA-templated transcription initiation"/>
    <property type="evidence" value="ECO:0007669"/>
    <property type="project" value="InterPro"/>
</dbReference>
<reference evidence="7 8" key="1">
    <citation type="journal article" date="2011" name="Genome Biol. Evol.">
        <title>Complete nucleomorph genome sequence of the nonphotosynthetic alga Cryptomonas paramecium reveals a core nucleomorph gene set.</title>
        <authorList>
            <person name="Tanifuji G."/>
            <person name="Onodera N.T."/>
            <person name="Wheeler T.J."/>
            <person name="Dlutek M."/>
            <person name="Donaher N."/>
            <person name="Archibald J.M."/>
        </authorList>
    </citation>
    <scope>NUCLEOTIDE SEQUENCE [LARGE SCALE GENOMIC DNA]</scope>
    <source>
        <strain evidence="7 8">CCAP977/2A</strain>
    </source>
</reference>
<dbReference type="InterPro" id="IPR036388">
    <property type="entry name" value="WH-like_DNA-bd_sf"/>
</dbReference>
<evidence type="ECO:0000313" key="8">
    <source>
        <dbReference type="Proteomes" id="UP000243423"/>
    </source>
</evidence>
<name>F2HHX7_9CRYP</name>
<dbReference type="Pfam" id="PF04539">
    <property type="entry name" value="Sigma70_r3"/>
    <property type="match status" value="1"/>
</dbReference>
<dbReference type="PANTHER" id="PTHR30603:SF60">
    <property type="entry name" value="RNA POLYMERASE SIGMA FACTOR RPOD"/>
    <property type="match status" value="1"/>
</dbReference>
<dbReference type="Gene3D" id="1.10.10.10">
    <property type="entry name" value="Winged helix-like DNA-binding domain superfamily/Winged helix DNA-binding domain"/>
    <property type="match status" value="2"/>
</dbReference>
<dbReference type="GO" id="GO:0016987">
    <property type="term" value="F:sigma factor activity"/>
    <property type="evidence" value="ECO:0007669"/>
    <property type="project" value="UniProtKB-KW"/>
</dbReference>
<dbReference type="InterPro" id="IPR000943">
    <property type="entry name" value="RNA_pol_sigma70"/>
</dbReference>
<dbReference type="PROSITE" id="PS00716">
    <property type="entry name" value="SIGMA70_2"/>
    <property type="match status" value="1"/>
</dbReference>
<dbReference type="Proteomes" id="UP000243423">
    <property type="component" value="Nucleomorph 2"/>
</dbReference>
<dbReference type="InterPro" id="IPR007624">
    <property type="entry name" value="RNA_pol_sigma70_r3"/>
</dbReference>
<dbReference type="Pfam" id="PF00140">
    <property type="entry name" value="Sigma70_r1_2"/>
    <property type="match status" value="1"/>
</dbReference>
<dbReference type="SUPFAM" id="SSF88659">
    <property type="entry name" value="Sigma3 and sigma4 domains of RNA polymerase sigma factors"/>
    <property type="match status" value="2"/>
</dbReference>